<dbReference type="InterPro" id="IPR018957">
    <property type="entry name" value="Znf_C3HC4_RING-type"/>
</dbReference>
<keyword evidence="14" id="KW-1185">Reference proteome</keyword>
<feature type="domain" description="Helicase ATP-binding" evidence="11">
    <location>
        <begin position="51"/>
        <end position="236"/>
    </location>
</feature>
<evidence type="ECO:0000256" key="8">
    <source>
        <dbReference type="ARBA" id="ARBA00022840"/>
    </source>
</evidence>
<dbReference type="SMART" id="SM00487">
    <property type="entry name" value="DEXDc"/>
    <property type="match status" value="1"/>
</dbReference>
<dbReference type="InterPro" id="IPR001841">
    <property type="entry name" value="Znf_RING"/>
</dbReference>
<dbReference type="Proteomes" id="UP000242180">
    <property type="component" value="Unassembled WGS sequence"/>
</dbReference>
<evidence type="ECO:0000256" key="6">
    <source>
        <dbReference type="ARBA" id="ARBA00022806"/>
    </source>
</evidence>
<comment type="similarity">
    <text evidence="1">Belongs to the SNF2/RAD54 helicase family.</text>
</comment>
<evidence type="ECO:0000256" key="4">
    <source>
        <dbReference type="ARBA" id="ARBA00022771"/>
    </source>
</evidence>
<keyword evidence="8" id="KW-0067">ATP-binding</keyword>
<dbReference type="PANTHER" id="PTHR45626">
    <property type="entry name" value="TRANSCRIPTION TERMINATION FACTOR 2-RELATED"/>
    <property type="match status" value="1"/>
</dbReference>
<dbReference type="SMART" id="SM00184">
    <property type="entry name" value="RING"/>
    <property type="match status" value="1"/>
</dbReference>
<dbReference type="Pfam" id="PF00271">
    <property type="entry name" value="Helicase_C"/>
    <property type="match status" value="1"/>
</dbReference>
<keyword evidence="4 9" id="KW-0863">Zinc-finger</keyword>
<dbReference type="PROSITE" id="PS50089">
    <property type="entry name" value="ZF_RING_2"/>
    <property type="match status" value="1"/>
</dbReference>
<keyword evidence="3" id="KW-0547">Nucleotide-binding</keyword>
<sequence length="695" mass="78767">MSAAETERQLRNLLQNINDDDSHSPDSRTGTPEGLAVTLLEHQKIGLNWLVKMETSSKGGLLCDDMGLGKTIQAMALILARPCEDAPPVDKMVRRGKSRATKIKSRATLVVCPVSLVMQWANEVYTKTSPHLKVFVHHGPNRAEDPLDLVDYDVVVTAYTTVAGECTEQTDRQGPLAKIKFHRVILDEAHSIKNRKTVSAMACFRLESDYRLAMTATPIQNKIEELWPLVHFLRIRPYCEWDEFRRDIVSTQKTQHNYRKGTADIYSHSYLAISLRRSKQAKIDGRPILTLPERNVHFTHIDFTEEEREFYDFVNENCQKDFNRFVEAGTVMKNYSSILVLLLRLRQSCLHPDLTKYEMNADEAGRRKEEREASARSMPPNVVQRILHDSDNVSEVECPICMDMADNAQILGDCGHIMCSECLTTYMNSPGMGDKRCPQCRGALNKDKIVPMNVFLQVHAPDLVQELKQGDEEKSKSEEKMRDELGRIVMTSKIRKMLEILDETRRTTNDQDKTIIFSQFTNFLDLLERPLRENGFNYLRYDGSMLVKQKNQVISTFQSEPGKNILLVSTKCGSLGLNLTAANRVILMDIWWNPALENQAIDRVHRIGQTKDVEVHRIFIKNTVEDRILELQHRKQALANGAFGEGGAQQLGRLGFEELLYLFRGTGLPSSNRIAAANNGTGLESSHASSSGSGR</sequence>
<dbReference type="InterPro" id="IPR000330">
    <property type="entry name" value="SNF2_N"/>
</dbReference>
<dbReference type="STRING" id="13706.A0A1X2HW14"/>
<dbReference type="AlphaFoldDB" id="A0A1X2HW14"/>
<dbReference type="Pfam" id="PF00176">
    <property type="entry name" value="SNF2-rel_dom"/>
    <property type="match status" value="1"/>
</dbReference>
<dbReference type="InterPro" id="IPR001650">
    <property type="entry name" value="Helicase_C-like"/>
</dbReference>
<dbReference type="GO" id="GO:0004386">
    <property type="term" value="F:helicase activity"/>
    <property type="evidence" value="ECO:0007669"/>
    <property type="project" value="UniProtKB-KW"/>
</dbReference>
<dbReference type="SUPFAM" id="SSF57850">
    <property type="entry name" value="RING/U-box"/>
    <property type="match status" value="1"/>
</dbReference>
<evidence type="ECO:0000259" key="10">
    <source>
        <dbReference type="PROSITE" id="PS50089"/>
    </source>
</evidence>
<dbReference type="InterPro" id="IPR050628">
    <property type="entry name" value="SNF2_RAD54_helicase_TF"/>
</dbReference>
<dbReference type="GO" id="GO:0008094">
    <property type="term" value="F:ATP-dependent activity, acting on DNA"/>
    <property type="evidence" value="ECO:0007669"/>
    <property type="project" value="TreeGrafter"/>
</dbReference>
<evidence type="ECO:0000256" key="9">
    <source>
        <dbReference type="PROSITE-ProRule" id="PRU00175"/>
    </source>
</evidence>
<dbReference type="Pfam" id="PF00097">
    <property type="entry name" value="zf-C3HC4"/>
    <property type="match status" value="1"/>
</dbReference>
<evidence type="ECO:0000259" key="11">
    <source>
        <dbReference type="PROSITE" id="PS51192"/>
    </source>
</evidence>
<comment type="caution">
    <text evidence="13">The sequence shown here is derived from an EMBL/GenBank/DDBJ whole genome shotgun (WGS) entry which is preliminary data.</text>
</comment>
<protein>
    <submittedName>
        <fullName evidence="13">SNF2 family N-terminal domain-domain-containing protein</fullName>
    </submittedName>
</protein>
<evidence type="ECO:0000256" key="3">
    <source>
        <dbReference type="ARBA" id="ARBA00022741"/>
    </source>
</evidence>
<dbReference type="Gene3D" id="3.30.40.10">
    <property type="entry name" value="Zinc/RING finger domain, C3HC4 (zinc finger)"/>
    <property type="match status" value="1"/>
</dbReference>
<dbReference type="FunCoup" id="A0A1X2HW14">
    <property type="interactions" value="408"/>
</dbReference>
<gene>
    <name evidence="13" type="ORF">BCR43DRAFT_536485</name>
</gene>
<dbReference type="GO" id="GO:0016787">
    <property type="term" value="F:hydrolase activity"/>
    <property type="evidence" value="ECO:0007669"/>
    <property type="project" value="UniProtKB-KW"/>
</dbReference>
<evidence type="ECO:0000313" key="13">
    <source>
        <dbReference type="EMBL" id="ORZ03756.1"/>
    </source>
</evidence>
<dbReference type="PROSITE" id="PS51192">
    <property type="entry name" value="HELICASE_ATP_BIND_1"/>
    <property type="match status" value="1"/>
</dbReference>
<dbReference type="InterPro" id="IPR013083">
    <property type="entry name" value="Znf_RING/FYVE/PHD"/>
</dbReference>
<dbReference type="PROSITE" id="PS00518">
    <property type="entry name" value="ZF_RING_1"/>
    <property type="match status" value="1"/>
</dbReference>
<reference evidence="13 14" key="1">
    <citation type="submission" date="2016-07" db="EMBL/GenBank/DDBJ databases">
        <title>Pervasive Adenine N6-methylation of Active Genes in Fungi.</title>
        <authorList>
            <consortium name="DOE Joint Genome Institute"/>
            <person name="Mondo S.J."/>
            <person name="Dannebaum R.O."/>
            <person name="Kuo R.C."/>
            <person name="Labutti K."/>
            <person name="Haridas S."/>
            <person name="Kuo A."/>
            <person name="Salamov A."/>
            <person name="Ahrendt S.R."/>
            <person name="Lipzen A."/>
            <person name="Sullivan W."/>
            <person name="Andreopoulos W.B."/>
            <person name="Clum A."/>
            <person name="Lindquist E."/>
            <person name="Daum C."/>
            <person name="Ramamoorthy G.K."/>
            <person name="Gryganskyi A."/>
            <person name="Culley D."/>
            <person name="Magnuson J.K."/>
            <person name="James T.Y."/>
            <person name="O'Malley M.A."/>
            <person name="Stajich J.E."/>
            <person name="Spatafora J.W."/>
            <person name="Visel A."/>
            <person name="Grigoriev I.V."/>
        </authorList>
    </citation>
    <scope>NUCLEOTIDE SEQUENCE [LARGE SCALE GENOMIC DNA]</scope>
    <source>
        <strain evidence="13 14">NRRL 2496</strain>
    </source>
</reference>
<dbReference type="InterPro" id="IPR017907">
    <property type="entry name" value="Znf_RING_CS"/>
</dbReference>
<dbReference type="CDD" id="cd16449">
    <property type="entry name" value="RING-HC"/>
    <property type="match status" value="1"/>
</dbReference>
<proteinExistence type="inferred from homology"/>
<dbReference type="Gene3D" id="3.40.50.300">
    <property type="entry name" value="P-loop containing nucleotide triphosphate hydrolases"/>
    <property type="match status" value="1"/>
</dbReference>
<dbReference type="GO" id="GO:0005524">
    <property type="term" value="F:ATP binding"/>
    <property type="evidence" value="ECO:0007669"/>
    <property type="project" value="UniProtKB-KW"/>
</dbReference>
<evidence type="ECO:0000256" key="5">
    <source>
        <dbReference type="ARBA" id="ARBA00022801"/>
    </source>
</evidence>
<keyword evidence="7" id="KW-0862">Zinc</keyword>
<feature type="domain" description="RING-type" evidence="10">
    <location>
        <begin position="398"/>
        <end position="441"/>
    </location>
</feature>
<dbReference type="GO" id="GO:0005737">
    <property type="term" value="C:cytoplasm"/>
    <property type="evidence" value="ECO:0007669"/>
    <property type="project" value="TreeGrafter"/>
</dbReference>
<name>A0A1X2HW14_SYNRA</name>
<dbReference type="CDD" id="cd18793">
    <property type="entry name" value="SF2_C_SNF"/>
    <property type="match status" value="1"/>
</dbReference>
<dbReference type="OrthoDB" id="448448at2759"/>
<dbReference type="SMART" id="SM00490">
    <property type="entry name" value="HELICc"/>
    <property type="match status" value="1"/>
</dbReference>
<organism evidence="13 14">
    <name type="scientific">Syncephalastrum racemosum</name>
    <name type="common">Filamentous fungus</name>
    <dbReference type="NCBI Taxonomy" id="13706"/>
    <lineage>
        <taxon>Eukaryota</taxon>
        <taxon>Fungi</taxon>
        <taxon>Fungi incertae sedis</taxon>
        <taxon>Mucoromycota</taxon>
        <taxon>Mucoromycotina</taxon>
        <taxon>Mucoromycetes</taxon>
        <taxon>Mucorales</taxon>
        <taxon>Syncephalastraceae</taxon>
        <taxon>Syncephalastrum</taxon>
    </lineage>
</organism>
<dbReference type="Gene3D" id="3.40.50.10810">
    <property type="entry name" value="Tandem AAA-ATPase domain"/>
    <property type="match status" value="1"/>
</dbReference>
<evidence type="ECO:0000256" key="7">
    <source>
        <dbReference type="ARBA" id="ARBA00022833"/>
    </source>
</evidence>
<dbReference type="GO" id="GO:0000724">
    <property type="term" value="P:double-strand break repair via homologous recombination"/>
    <property type="evidence" value="ECO:0007669"/>
    <property type="project" value="TreeGrafter"/>
</dbReference>
<dbReference type="PROSITE" id="PS51194">
    <property type="entry name" value="HELICASE_CTER"/>
    <property type="match status" value="1"/>
</dbReference>
<accession>A0A1X2HW14</accession>
<evidence type="ECO:0000256" key="1">
    <source>
        <dbReference type="ARBA" id="ARBA00007025"/>
    </source>
</evidence>
<dbReference type="EMBL" id="MCGN01000001">
    <property type="protein sequence ID" value="ORZ03756.1"/>
    <property type="molecule type" value="Genomic_DNA"/>
</dbReference>
<evidence type="ECO:0000313" key="14">
    <source>
        <dbReference type="Proteomes" id="UP000242180"/>
    </source>
</evidence>
<keyword evidence="6" id="KW-0347">Helicase</keyword>
<dbReference type="InParanoid" id="A0A1X2HW14"/>
<keyword evidence="2" id="KW-0479">Metal-binding</keyword>
<feature type="domain" description="Helicase C-terminal" evidence="12">
    <location>
        <begin position="493"/>
        <end position="655"/>
    </location>
</feature>
<dbReference type="SUPFAM" id="SSF52540">
    <property type="entry name" value="P-loop containing nucleoside triphosphate hydrolases"/>
    <property type="match status" value="2"/>
</dbReference>
<dbReference type="InterPro" id="IPR014001">
    <property type="entry name" value="Helicase_ATP-bd"/>
</dbReference>
<keyword evidence="5" id="KW-0378">Hydrolase</keyword>
<dbReference type="GO" id="GO:0005634">
    <property type="term" value="C:nucleus"/>
    <property type="evidence" value="ECO:0007669"/>
    <property type="project" value="TreeGrafter"/>
</dbReference>
<dbReference type="InterPro" id="IPR049730">
    <property type="entry name" value="SNF2/RAD54-like_C"/>
</dbReference>
<dbReference type="GO" id="GO:0008270">
    <property type="term" value="F:zinc ion binding"/>
    <property type="evidence" value="ECO:0007669"/>
    <property type="project" value="UniProtKB-KW"/>
</dbReference>
<dbReference type="OMA" id="YSQFSQY"/>
<evidence type="ECO:0000259" key="12">
    <source>
        <dbReference type="PROSITE" id="PS51194"/>
    </source>
</evidence>
<dbReference type="PANTHER" id="PTHR45626:SF16">
    <property type="entry name" value="ATP-DEPENDENT HELICASE ULS1"/>
    <property type="match status" value="1"/>
</dbReference>
<dbReference type="InterPro" id="IPR038718">
    <property type="entry name" value="SNF2-like_sf"/>
</dbReference>
<dbReference type="InterPro" id="IPR027417">
    <property type="entry name" value="P-loop_NTPase"/>
</dbReference>
<evidence type="ECO:0000256" key="2">
    <source>
        <dbReference type="ARBA" id="ARBA00022723"/>
    </source>
</evidence>
<dbReference type="CDD" id="cd18008">
    <property type="entry name" value="DEXDc_SHPRH-like"/>
    <property type="match status" value="1"/>
</dbReference>